<dbReference type="AlphaFoldDB" id="A0A0A8Z0W3"/>
<evidence type="ECO:0000313" key="2">
    <source>
        <dbReference type="EMBL" id="JAD30390.1"/>
    </source>
</evidence>
<reference evidence="2" key="2">
    <citation type="journal article" date="2015" name="Data Brief">
        <title>Shoot transcriptome of the giant reed, Arundo donax.</title>
        <authorList>
            <person name="Barrero R.A."/>
            <person name="Guerrero F.D."/>
            <person name="Moolhuijzen P."/>
            <person name="Goolsby J.A."/>
            <person name="Tidwell J."/>
            <person name="Bellgard S.E."/>
            <person name="Bellgard M.I."/>
        </authorList>
    </citation>
    <scope>NUCLEOTIDE SEQUENCE</scope>
    <source>
        <tissue evidence="2">Shoot tissue taken approximately 20 cm above the soil surface</tissue>
    </source>
</reference>
<proteinExistence type="predicted"/>
<dbReference type="EMBL" id="GBRH01267505">
    <property type="protein sequence ID" value="JAD30390.1"/>
    <property type="molecule type" value="Transcribed_RNA"/>
</dbReference>
<organism evidence="2">
    <name type="scientific">Arundo donax</name>
    <name type="common">Giant reed</name>
    <name type="synonym">Donax arundinaceus</name>
    <dbReference type="NCBI Taxonomy" id="35708"/>
    <lineage>
        <taxon>Eukaryota</taxon>
        <taxon>Viridiplantae</taxon>
        <taxon>Streptophyta</taxon>
        <taxon>Embryophyta</taxon>
        <taxon>Tracheophyta</taxon>
        <taxon>Spermatophyta</taxon>
        <taxon>Magnoliopsida</taxon>
        <taxon>Liliopsida</taxon>
        <taxon>Poales</taxon>
        <taxon>Poaceae</taxon>
        <taxon>PACMAD clade</taxon>
        <taxon>Arundinoideae</taxon>
        <taxon>Arundineae</taxon>
        <taxon>Arundo</taxon>
    </lineage>
</organism>
<accession>A0A0A8Z0W3</accession>
<feature type="region of interest" description="Disordered" evidence="1">
    <location>
        <begin position="19"/>
        <end position="43"/>
    </location>
</feature>
<reference evidence="2" key="1">
    <citation type="submission" date="2014-09" db="EMBL/GenBank/DDBJ databases">
        <authorList>
            <person name="Magalhaes I.L.F."/>
            <person name="Oliveira U."/>
            <person name="Santos F.R."/>
            <person name="Vidigal T.H.D.A."/>
            <person name="Brescovit A.D."/>
            <person name="Santos A.J."/>
        </authorList>
    </citation>
    <scope>NUCLEOTIDE SEQUENCE</scope>
    <source>
        <tissue evidence="2">Shoot tissue taken approximately 20 cm above the soil surface</tissue>
    </source>
</reference>
<name>A0A0A8Z0W3_ARUDO</name>
<sequence length="66" mass="7498">MNMATATAHAWTMERGGVEVETVRTMRTKTTTASHRGYDQRRQQGERWRAHVCNWPGCEAAVPPQV</sequence>
<evidence type="ECO:0000256" key="1">
    <source>
        <dbReference type="SAM" id="MobiDB-lite"/>
    </source>
</evidence>
<protein>
    <submittedName>
        <fullName evidence="2">Uncharacterized protein</fullName>
    </submittedName>
</protein>